<dbReference type="HOGENOM" id="CLU_2385490_0_0_1"/>
<evidence type="ECO:0000313" key="1">
    <source>
        <dbReference type="Ensembl" id="ENSCINP00000030215.1"/>
    </source>
</evidence>
<dbReference type="Ensembl" id="ENSCINT00000034530.1">
    <property type="protein sequence ID" value="ENSCINP00000030215.1"/>
    <property type="gene ID" value="ENSCING00000024245.1"/>
</dbReference>
<accession>H2XKN3</accession>
<sequence>MCPFAKYTKEKRKFEAGSCINAKQNFYIFNDISYLIPKILTLDDPPCFLCFVNINTYCSFKKLSILQQQNVSKQTLKFLKICFVFVANNNQCFQ</sequence>
<reference evidence="2" key="1">
    <citation type="journal article" date="2002" name="Science">
        <title>The draft genome of Ciona intestinalis: insights into chordate and vertebrate origins.</title>
        <authorList>
            <person name="Dehal P."/>
            <person name="Satou Y."/>
            <person name="Campbell R.K."/>
            <person name="Chapman J."/>
            <person name="Degnan B."/>
            <person name="De Tomaso A."/>
            <person name="Davidson B."/>
            <person name="Di Gregorio A."/>
            <person name="Gelpke M."/>
            <person name="Goodstein D.M."/>
            <person name="Harafuji N."/>
            <person name="Hastings K.E."/>
            <person name="Ho I."/>
            <person name="Hotta K."/>
            <person name="Huang W."/>
            <person name="Kawashima T."/>
            <person name="Lemaire P."/>
            <person name="Martinez D."/>
            <person name="Meinertzhagen I.A."/>
            <person name="Necula S."/>
            <person name="Nonaka M."/>
            <person name="Putnam N."/>
            <person name="Rash S."/>
            <person name="Saiga H."/>
            <person name="Satake M."/>
            <person name="Terry A."/>
            <person name="Yamada L."/>
            <person name="Wang H.G."/>
            <person name="Awazu S."/>
            <person name="Azumi K."/>
            <person name="Boore J."/>
            <person name="Branno M."/>
            <person name="Chin-Bow S."/>
            <person name="DeSantis R."/>
            <person name="Doyle S."/>
            <person name="Francino P."/>
            <person name="Keys D.N."/>
            <person name="Haga S."/>
            <person name="Hayashi H."/>
            <person name="Hino K."/>
            <person name="Imai K.S."/>
            <person name="Inaba K."/>
            <person name="Kano S."/>
            <person name="Kobayashi K."/>
            <person name="Kobayashi M."/>
            <person name="Lee B.I."/>
            <person name="Makabe K.W."/>
            <person name="Manohar C."/>
            <person name="Matassi G."/>
            <person name="Medina M."/>
            <person name="Mochizuki Y."/>
            <person name="Mount S."/>
            <person name="Morishita T."/>
            <person name="Miura S."/>
            <person name="Nakayama A."/>
            <person name="Nishizaka S."/>
            <person name="Nomoto H."/>
            <person name="Ohta F."/>
            <person name="Oishi K."/>
            <person name="Rigoutsos I."/>
            <person name="Sano M."/>
            <person name="Sasaki A."/>
            <person name="Sasakura Y."/>
            <person name="Shoguchi E."/>
            <person name="Shin-i T."/>
            <person name="Spagnuolo A."/>
            <person name="Stainier D."/>
            <person name="Suzuki M.M."/>
            <person name="Tassy O."/>
            <person name="Takatori N."/>
            <person name="Tokuoka M."/>
            <person name="Yagi K."/>
            <person name="Yoshizaki F."/>
            <person name="Wada S."/>
            <person name="Zhang C."/>
            <person name="Hyatt P.D."/>
            <person name="Larimer F."/>
            <person name="Detter C."/>
            <person name="Doggett N."/>
            <person name="Glavina T."/>
            <person name="Hawkins T."/>
            <person name="Richardson P."/>
            <person name="Lucas S."/>
            <person name="Kohara Y."/>
            <person name="Levine M."/>
            <person name="Satoh N."/>
            <person name="Rokhsar D.S."/>
        </authorList>
    </citation>
    <scope>NUCLEOTIDE SEQUENCE [LARGE SCALE GENOMIC DNA]</scope>
</reference>
<organism evidence="1 2">
    <name type="scientific">Ciona intestinalis</name>
    <name type="common">Transparent sea squirt</name>
    <name type="synonym">Ascidia intestinalis</name>
    <dbReference type="NCBI Taxonomy" id="7719"/>
    <lineage>
        <taxon>Eukaryota</taxon>
        <taxon>Metazoa</taxon>
        <taxon>Chordata</taxon>
        <taxon>Tunicata</taxon>
        <taxon>Ascidiacea</taxon>
        <taxon>Phlebobranchia</taxon>
        <taxon>Cionidae</taxon>
        <taxon>Ciona</taxon>
    </lineage>
</organism>
<name>H2XKN3_CIOIN</name>
<reference evidence="1" key="4">
    <citation type="submission" date="2025-09" db="UniProtKB">
        <authorList>
            <consortium name="Ensembl"/>
        </authorList>
    </citation>
    <scope>IDENTIFICATION</scope>
</reference>
<evidence type="ECO:0000313" key="2">
    <source>
        <dbReference type="Proteomes" id="UP000008144"/>
    </source>
</evidence>
<reference evidence="1" key="2">
    <citation type="journal article" date="2008" name="Genome Biol.">
        <title>Improved genome assembly and evidence-based global gene model set for the chordate Ciona intestinalis: new insight into intron and operon populations.</title>
        <authorList>
            <person name="Satou Y."/>
            <person name="Mineta K."/>
            <person name="Ogasawara M."/>
            <person name="Sasakura Y."/>
            <person name="Shoguchi E."/>
            <person name="Ueno K."/>
            <person name="Yamada L."/>
            <person name="Matsumoto J."/>
            <person name="Wasserscheid J."/>
            <person name="Dewar K."/>
            <person name="Wiley G.B."/>
            <person name="Macmil S.L."/>
            <person name="Roe B.A."/>
            <person name="Zeller R.W."/>
            <person name="Hastings K.E."/>
            <person name="Lemaire P."/>
            <person name="Lindquist E."/>
            <person name="Endo T."/>
            <person name="Hotta K."/>
            <person name="Inaba K."/>
        </authorList>
    </citation>
    <scope>NUCLEOTIDE SEQUENCE [LARGE SCALE GENOMIC DNA]</scope>
    <source>
        <strain evidence="1">wild type</strain>
    </source>
</reference>
<protein>
    <submittedName>
        <fullName evidence="1">Uncharacterized protein</fullName>
    </submittedName>
</protein>
<dbReference type="InParanoid" id="H2XKN3"/>
<keyword evidence="2" id="KW-1185">Reference proteome</keyword>
<proteinExistence type="predicted"/>
<reference evidence="1" key="3">
    <citation type="submission" date="2025-08" db="UniProtKB">
        <authorList>
            <consortium name="Ensembl"/>
        </authorList>
    </citation>
    <scope>IDENTIFICATION</scope>
</reference>
<dbReference type="Proteomes" id="UP000008144">
    <property type="component" value="Chromosome 11"/>
</dbReference>
<dbReference type="AlphaFoldDB" id="H2XKN3"/>
<dbReference type="EMBL" id="EAAA01000692">
    <property type="status" value="NOT_ANNOTATED_CDS"/>
    <property type="molecule type" value="Genomic_DNA"/>
</dbReference>